<evidence type="ECO:0000259" key="1">
    <source>
        <dbReference type="Pfam" id="PF00334"/>
    </source>
</evidence>
<feature type="domain" description="Nucleoside diphosphate kinase-like" evidence="1">
    <location>
        <begin position="43"/>
        <end position="181"/>
    </location>
</feature>
<sequence>MENYLLENCPKNKFDLYFNDIFFLEGYNSVLEEKLSTETLNNTALMVLKPDCIIANKQKIIFEYLNNNGYQIISINKINYHKHLIRSDWYYQINIASKERLLLVDKFLSFGPSYVVFLKRNEFKKTPATVELTSKKGSSIPELRNPGDIRYELGVVSAQLNFIHTADDPMDLIRSLGLYFGYKQRSKLIKNFNTSVTSVQNALDYIDADYKNIIKNELSFQKSLNNIVNQANKNSEIKDYLGFIPKSNAKNNFKEWMEFLYSEKLSHNSDLFWDLVTIISTIMPNNTEGKKPIL</sequence>
<comment type="caution">
    <text evidence="2">The sequence shown here is derived from an EMBL/GenBank/DDBJ whole genome shotgun (WGS) entry which is preliminary data.</text>
</comment>
<dbReference type="InterPro" id="IPR036850">
    <property type="entry name" value="NDK-like_dom_sf"/>
</dbReference>
<dbReference type="EMBL" id="JBEGIE010000049">
    <property type="protein sequence ID" value="MEV4912979.1"/>
    <property type="molecule type" value="Genomic_DNA"/>
</dbReference>
<dbReference type="RefSeq" id="WP_199640546.1">
    <property type="nucleotide sequence ID" value="NZ_JBEGIE010000049.1"/>
</dbReference>
<proteinExistence type="predicted"/>
<dbReference type="Gene3D" id="3.30.70.141">
    <property type="entry name" value="Nucleoside diphosphate kinase-like domain"/>
    <property type="match status" value="1"/>
</dbReference>
<dbReference type="InterPro" id="IPR034907">
    <property type="entry name" value="NDK-like_dom"/>
</dbReference>
<protein>
    <recommendedName>
        <fullName evidence="1">Nucleoside diphosphate kinase-like domain-containing protein</fullName>
    </recommendedName>
</protein>
<name>A0ABV3IFE7_9BACI</name>
<dbReference type="SUPFAM" id="SSF54919">
    <property type="entry name" value="Nucleoside diphosphate kinase, NDK"/>
    <property type="match status" value="1"/>
</dbReference>
<keyword evidence="3" id="KW-1185">Reference proteome</keyword>
<gene>
    <name evidence="2" type="ORF">MRBLBA1_003850</name>
</gene>
<dbReference type="Pfam" id="PF00334">
    <property type="entry name" value="NDK"/>
    <property type="match status" value="1"/>
</dbReference>
<accession>A0ABV3IFE7</accession>
<organism evidence="2 3">
    <name type="scientific">Bacillus proteolyticus</name>
    <dbReference type="NCBI Taxonomy" id="2026192"/>
    <lineage>
        <taxon>Bacteria</taxon>
        <taxon>Bacillati</taxon>
        <taxon>Bacillota</taxon>
        <taxon>Bacilli</taxon>
        <taxon>Bacillales</taxon>
        <taxon>Bacillaceae</taxon>
        <taxon>Bacillus</taxon>
        <taxon>Bacillus cereus group</taxon>
    </lineage>
</organism>
<reference evidence="2 3" key="1">
    <citation type="journal article" date="2023" name="Proc. Natl. Acad. Sci. U.S.A.">
        <title>Bacterial tolerance to host-exuded specialized metabolites structures the maize root microbiome.</title>
        <authorList>
            <person name="Thoenen L."/>
            <person name="Giroud C."/>
            <person name="Kreuzer M."/>
            <person name="Waelchli J."/>
            <person name="Gfeller V."/>
            <person name="Deslandes-Herold G."/>
            <person name="Mateo P."/>
            <person name="Robert C.A.M."/>
            <person name="Ahrens C.H."/>
            <person name="Rubio-Somoza I."/>
            <person name="Bruggmann R."/>
            <person name="Erb M."/>
            <person name="Schlaeppi K."/>
        </authorList>
    </citation>
    <scope>NUCLEOTIDE SEQUENCE [LARGE SCALE GENOMIC DNA]</scope>
    <source>
        <strain evidence="2 3">LBA1-1-1.1</strain>
    </source>
</reference>
<dbReference type="Proteomes" id="UP001552502">
    <property type="component" value="Unassembled WGS sequence"/>
</dbReference>
<evidence type="ECO:0000313" key="2">
    <source>
        <dbReference type="EMBL" id="MEV4912979.1"/>
    </source>
</evidence>
<evidence type="ECO:0000313" key="3">
    <source>
        <dbReference type="Proteomes" id="UP001552502"/>
    </source>
</evidence>